<dbReference type="OrthoDB" id="192832at2759"/>
<dbReference type="Gene3D" id="2.60.120.200">
    <property type="match status" value="1"/>
</dbReference>
<proteinExistence type="predicted"/>
<dbReference type="EMBL" id="ML976012">
    <property type="protein sequence ID" value="KAF1945093.1"/>
    <property type="molecule type" value="Genomic_DNA"/>
</dbReference>
<protein>
    <submittedName>
        <fullName evidence="2">Mixed-linked glucanase</fullName>
    </submittedName>
</protein>
<evidence type="ECO:0000313" key="3">
    <source>
        <dbReference type="Proteomes" id="UP000800038"/>
    </source>
</evidence>
<sequence length="358" mass="38813">MILLCDYTIWSPVYIPEIMSLKALVVSFPLFWGFTTAFRLAAGPGSWLKGPSFIFSSFNFHISTEYHLIDTYDASNWMAKFDVQNISDPTHGFVNYVNAEEAQQSGLIGTQNNQVYMGVDAKSQLNPNGTGRKSVRVQSKTAYNQALVIADFAHVPGSACGTWPAFWMVGPNWPTQGEIDIYEGVHLNTYNQITLHTSPDFVPSVGPGGETGSRLAGADCGADGGFAGCGVLSNSATSFGTAFNANGGGVYATLWTSSGIKIWYFAARDIPADIRSETPDPDSWGMPAANFGGCNFNANFRDLNLLFDITFCGDWAGNTWGSTSCAQINPSCTAYVASEPQSFYDTYWLVNSIKVYSV</sequence>
<dbReference type="PANTHER" id="PTHR10963:SF24">
    <property type="entry name" value="GLYCOSIDASE C21B10.07-RELATED"/>
    <property type="match status" value="1"/>
</dbReference>
<accession>A0A6A5SXX1</accession>
<keyword evidence="3" id="KW-1185">Reference proteome</keyword>
<name>A0A6A5SXX1_9PLEO</name>
<dbReference type="Pfam" id="PF26113">
    <property type="entry name" value="GH16_XgeA"/>
    <property type="match status" value="1"/>
</dbReference>
<feature type="domain" description="GH16" evidence="1">
    <location>
        <begin position="8"/>
        <end position="358"/>
    </location>
</feature>
<dbReference type="InterPro" id="IPR013320">
    <property type="entry name" value="ConA-like_dom_sf"/>
</dbReference>
<dbReference type="InterPro" id="IPR050546">
    <property type="entry name" value="Glycosyl_Hydrlase_16"/>
</dbReference>
<organism evidence="2 3">
    <name type="scientific">Clathrospora elynae</name>
    <dbReference type="NCBI Taxonomy" id="706981"/>
    <lineage>
        <taxon>Eukaryota</taxon>
        <taxon>Fungi</taxon>
        <taxon>Dikarya</taxon>
        <taxon>Ascomycota</taxon>
        <taxon>Pezizomycotina</taxon>
        <taxon>Dothideomycetes</taxon>
        <taxon>Pleosporomycetidae</taxon>
        <taxon>Pleosporales</taxon>
        <taxon>Diademaceae</taxon>
        <taxon>Clathrospora</taxon>
    </lineage>
</organism>
<dbReference type="AlphaFoldDB" id="A0A6A5SXX1"/>
<dbReference type="SUPFAM" id="SSF49899">
    <property type="entry name" value="Concanavalin A-like lectins/glucanases"/>
    <property type="match status" value="1"/>
</dbReference>
<dbReference type="GO" id="GO:0009251">
    <property type="term" value="P:glucan catabolic process"/>
    <property type="evidence" value="ECO:0007669"/>
    <property type="project" value="TreeGrafter"/>
</dbReference>
<evidence type="ECO:0000313" key="2">
    <source>
        <dbReference type="EMBL" id="KAF1945093.1"/>
    </source>
</evidence>
<evidence type="ECO:0000259" key="1">
    <source>
        <dbReference type="PROSITE" id="PS51762"/>
    </source>
</evidence>
<dbReference type="FunFam" id="2.60.120.200:FF:000179">
    <property type="entry name" value="Unplaced genomic scaffold supercont1.19, whole genome shotgun sequence"/>
    <property type="match status" value="1"/>
</dbReference>
<dbReference type="PANTHER" id="PTHR10963">
    <property type="entry name" value="GLYCOSYL HYDROLASE-RELATED"/>
    <property type="match status" value="1"/>
</dbReference>
<dbReference type="InterPro" id="IPR000757">
    <property type="entry name" value="Beta-glucanase-like"/>
</dbReference>
<dbReference type="GO" id="GO:0004553">
    <property type="term" value="F:hydrolase activity, hydrolyzing O-glycosyl compounds"/>
    <property type="evidence" value="ECO:0007669"/>
    <property type="project" value="InterPro"/>
</dbReference>
<dbReference type="PROSITE" id="PS51762">
    <property type="entry name" value="GH16_2"/>
    <property type="match status" value="1"/>
</dbReference>
<dbReference type="CDD" id="cd02181">
    <property type="entry name" value="GH16_fungal_Lam16A_glucanase"/>
    <property type="match status" value="1"/>
</dbReference>
<dbReference type="Proteomes" id="UP000800038">
    <property type="component" value="Unassembled WGS sequence"/>
</dbReference>
<reference evidence="2" key="1">
    <citation type="journal article" date="2020" name="Stud. Mycol.">
        <title>101 Dothideomycetes genomes: a test case for predicting lifestyles and emergence of pathogens.</title>
        <authorList>
            <person name="Haridas S."/>
            <person name="Albert R."/>
            <person name="Binder M."/>
            <person name="Bloem J."/>
            <person name="Labutti K."/>
            <person name="Salamov A."/>
            <person name="Andreopoulos B."/>
            <person name="Baker S."/>
            <person name="Barry K."/>
            <person name="Bills G."/>
            <person name="Bluhm B."/>
            <person name="Cannon C."/>
            <person name="Castanera R."/>
            <person name="Culley D."/>
            <person name="Daum C."/>
            <person name="Ezra D."/>
            <person name="Gonzalez J."/>
            <person name="Henrissat B."/>
            <person name="Kuo A."/>
            <person name="Liang C."/>
            <person name="Lipzen A."/>
            <person name="Lutzoni F."/>
            <person name="Magnuson J."/>
            <person name="Mondo S."/>
            <person name="Nolan M."/>
            <person name="Ohm R."/>
            <person name="Pangilinan J."/>
            <person name="Park H.-J."/>
            <person name="Ramirez L."/>
            <person name="Alfaro M."/>
            <person name="Sun H."/>
            <person name="Tritt A."/>
            <person name="Yoshinaga Y."/>
            <person name="Zwiers L.-H."/>
            <person name="Turgeon B."/>
            <person name="Goodwin S."/>
            <person name="Spatafora J."/>
            <person name="Crous P."/>
            <person name="Grigoriev I."/>
        </authorList>
    </citation>
    <scope>NUCLEOTIDE SEQUENCE</scope>
    <source>
        <strain evidence="2">CBS 161.51</strain>
    </source>
</reference>
<gene>
    <name evidence="2" type="ORF">EJ02DRAFT_67374</name>
</gene>